<dbReference type="EMBL" id="LRGB01003386">
    <property type="protein sequence ID" value="KZS02869.1"/>
    <property type="molecule type" value="Genomic_DNA"/>
</dbReference>
<reference evidence="1 2" key="1">
    <citation type="submission" date="2016-03" db="EMBL/GenBank/DDBJ databases">
        <title>EvidentialGene: Evidence-directed Construction of Genes on Genomes.</title>
        <authorList>
            <person name="Gilbert D.G."/>
            <person name="Choi J.-H."/>
            <person name="Mockaitis K."/>
            <person name="Colbourne J."/>
            <person name="Pfrender M."/>
        </authorList>
    </citation>
    <scope>NUCLEOTIDE SEQUENCE [LARGE SCALE GENOMIC DNA]</scope>
    <source>
        <strain evidence="1 2">Xinb3</strain>
        <tissue evidence="1">Complete organism</tissue>
    </source>
</reference>
<keyword evidence="2" id="KW-1185">Reference proteome</keyword>
<comment type="caution">
    <text evidence="1">The sequence shown here is derived from an EMBL/GenBank/DDBJ whole genome shotgun (WGS) entry which is preliminary data.</text>
</comment>
<evidence type="ECO:0000313" key="1">
    <source>
        <dbReference type="EMBL" id="KZS02869.1"/>
    </source>
</evidence>
<name>A0A164K201_9CRUS</name>
<evidence type="ECO:0000313" key="2">
    <source>
        <dbReference type="Proteomes" id="UP000076858"/>
    </source>
</evidence>
<protein>
    <submittedName>
        <fullName evidence="1">Uncharacterized protein</fullName>
    </submittedName>
</protein>
<dbReference type="Proteomes" id="UP000076858">
    <property type="component" value="Unassembled WGS sequence"/>
</dbReference>
<proteinExistence type="predicted"/>
<dbReference type="AlphaFoldDB" id="A0A164K201"/>
<gene>
    <name evidence="1" type="ORF">APZ42_034543</name>
</gene>
<sequence>MPFIGAGRLTRLELTHITQCCPSDVRQMSGSDVEYIFLISSGQPDIRFGCSMDEFFLGFDHPQQRRRKF</sequence>
<organism evidence="1 2">
    <name type="scientific">Daphnia magna</name>
    <dbReference type="NCBI Taxonomy" id="35525"/>
    <lineage>
        <taxon>Eukaryota</taxon>
        <taxon>Metazoa</taxon>
        <taxon>Ecdysozoa</taxon>
        <taxon>Arthropoda</taxon>
        <taxon>Crustacea</taxon>
        <taxon>Branchiopoda</taxon>
        <taxon>Diplostraca</taxon>
        <taxon>Cladocera</taxon>
        <taxon>Anomopoda</taxon>
        <taxon>Daphniidae</taxon>
        <taxon>Daphnia</taxon>
    </lineage>
</organism>
<accession>A0A164K201</accession>